<dbReference type="Proteomes" id="UP000005741">
    <property type="component" value="Chromosome"/>
</dbReference>
<name>H1Z3V8_9EURY</name>
<dbReference type="STRING" id="937775.Metlim_2536"/>
<reference evidence="1 2" key="1">
    <citation type="submission" date="2011-10" db="EMBL/GenBank/DDBJ databases">
        <title>The Improved High-Quality Draft genome of Methanoplanus limicola DSM 2279.</title>
        <authorList>
            <consortium name="US DOE Joint Genome Institute (JGI-PGF)"/>
            <person name="Lucas S."/>
            <person name="Copeland A."/>
            <person name="Lapidus A."/>
            <person name="Glavina del Rio T."/>
            <person name="Dalin E."/>
            <person name="Tice H."/>
            <person name="Bruce D."/>
            <person name="Goodwin L."/>
            <person name="Pitluck S."/>
            <person name="Peters L."/>
            <person name="Mikhailova N."/>
            <person name="Lu M."/>
            <person name="Kyrpides N."/>
            <person name="Mavromatis K."/>
            <person name="Ivanova N."/>
            <person name="Markowitz V."/>
            <person name="Cheng J.-F."/>
            <person name="Hugenholtz P."/>
            <person name="Woyke T."/>
            <person name="Wu D."/>
            <person name="Wirth R."/>
            <person name="Brambilla E.-M."/>
            <person name="Klenk H.-P."/>
            <person name="Eisen J.A."/>
        </authorList>
    </citation>
    <scope>NUCLEOTIDE SEQUENCE [LARGE SCALE GENOMIC DNA]</scope>
    <source>
        <strain evidence="1 2">DSM 2279</strain>
    </source>
</reference>
<organism evidence="1 2">
    <name type="scientific">Methanoplanus limicola DSM 2279</name>
    <dbReference type="NCBI Taxonomy" id="937775"/>
    <lineage>
        <taxon>Archaea</taxon>
        <taxon>Methanobacteriati</taxon>
        <taxon>Methanobacteriota</taxon>
        <taxon>Stenosarchaea group</taxon>
        <taxon>Methanomicrobia</taxon>
        <taxon>Methanomicrobiales</taxon>
        <taxon>Methanomicrobiaceae</taxon>
        <taxon>Methanoplanus</taxon>
    </lineage>
</organism>
<keyword evidence="2" id="KW-1185">Reference proteome</keyword>
<evidence type="ECO:0000313" key="1">
    <source>
        <dbReference type="EMBL" id="EHQ36580.1"/>
    </source>
</evidence>
<dbReference type="RefSeq" id="WP_004078992.1">
    <property type="nucleotide sequence ID" value="NZ_CM001436.1"/>
</dbReference>
<sequence>MGSDSEIITISHETWLRLSRLREGNETDDSLISKVLDIALEFSEDEENWDVEKVVNHCNSIDKKTKYLTIDEVFGDV</sequence>
<dbReference type="HOGENOM" id="CLU_2629750_0_0_2"/>
<accession>H1Z3V8</accession>
<dbReference type="AlphaFoldDB" id="H1Z3V8"/>
<gene>
    <name evidence="1" type="ORF">Metlim_2536</name>
</gene>
<evidence type="ECO:0000313" key="2">
    <source>
        <dbReference type="Proteomes" id="UP000005741"/>
    </source>
</evidence>
<dbReference type="EMBL" id="CM001436">
    <property type="protein sequence ID" value="EHQ36580.1"/>
    <property type="molecule type" value="Genomic_DNA"/>
</dbReference>
<proteinExistence type="predicted"/>
<dbReference type="OrthoDB" id="115383at2157"/>
<protein>
    <submittedName>
        <fullName evidence="1">Uncharacterized protein</fullName>
    </submittedName>
</protein>
<dbReference type="InParanoid" id="H1Z3V8"/>